<organism evidence="3 4">
    <name type="scientific">Coccomyxa subellipsoidea (strain C-169)</name>
    <name type="common">Green microalga</name>
    <dbReference type="NCBI Taxonomy" id="574566"/>
    <lineage>
        <taxon>Eukaryota</taxon>
        <taxon>Viridiplantae</taxon>
        <taxon>Chlorophyta</taxon>
        <taxon>core chlorophytes</taxon>
        <taxon>Trebouxiophyceae</taxon>
        <taxon>Trebouxiophyceae incertae sedis</taxon>
        <taxon>Coccomyxaceae</taxon>
        <taxon>Coccomyxa</taxon>
        <taxon>Coccomyxa subellipsoidea</taxon>
    </lineage>
</organism>
<comment type="caution">
    <text evidence="3">The sequence shown here is derived from an EMBL/GenBank/DDBJ whole genome shotgun (WGS) entry which is preliminary data.</text>
</comment>
<feature type="region of interest" description="Disordered" evidence="1">
    <location>
        <begin position="85"/>
        <end position="127"/>
    </location>
</feature>
<gene>
    <name evidence="3" type="ORF">COCSUDRAFT_52971</name>
</gene>
<dbReference type="AlphaFoldDB" id="I0Z1E8"/>
<evidence type="ECO:0000313" key="4">
    <source>
        <dbReference type="Proteomes" id="UP000007264"/>
    </source>
</evidence>
<dbReference type="Proteomes" id="UP000007264">
    <property type="component" value="Unassembled WGS sequence"/>
</dbReference>
<dbReference type="RefSeq" id="XP_005649011.1">
    <property type="nucleotide sequence ID" value="XM_005648954.1"/>
</dbReference>
<keyword evidence="2" id="KW-0812">Transmembrane</keyword>
<dbReference type="KEGG" id="csl:COCSUDRAFT_52971"/>
<feature type="compositionally biased region" description="Polar residues" evidence="1">
    <location>
        <begin position="103"/>
        <end position="115"/>
    </location>
</feature>
<dbReference type="PANTHER" id="PTHR36338">
    <property type="entry name" value="OS02G0495900 PROTEIN"/>
    <property type="match status" value="1"/>
</dbReference>
<protein>
    <submittedName>
        <fullName evidence="3">Uncharacterized protein</fullName>
    </submittedName>
</protein>
<dbReference type="EMBL" id="AGSI01000005">
    <property type="protein sequence ID" value="EIE24467.1"/>
    <property type="molecule type" value="Genomic_DNA"/>
</dbReference>
<evidence type="ECO:0000256" key="1">
    <source>
        <dbReference type="SAM" id="MobiDB-lite"/>
    </source>
</evidence>
<keyword evidence="4" id="KW-1185">Reference proteome</keyword>
<keyword evidence="2" id="KW-1133">Transmembrane helix</keyword>
<accession>I0Z1E8</accession>
<dbReference type="PANTHER" id="PTHR36338:SF1">
    <property type="entry name" value="OS02G0495900 PROTEIN"/>
    <property type="match status" value="1"/>
</dbReference>
<proteinExistence type="predicted"/>
<dbReference type="GeneID" id="17042469"/>
<evidence type="ECO:0000256" key="2">
    <source>
        <dbReference type="SAM" id="Phobius"/>
    </source>
</evidence>
<reference evidence="3 4" key="1">
    <citation type="journal article" date="2012" name="Genome Biol.">
        <title>The genome of the polar eukaryotic microalga coccomyxa subellipsoidea reveals traits of cold adaptation.</title>
        <authorList>
            <person name="Blanc G."/>
            <person name="Agarkova I."/>
            <person name="Grimwood J."/>
            <person name="Kuo A."/>
            <person name="Brueggeman A."/>
            <person name="Dunigan D."/>
            <person name="Gurnon J."/>
            <person name="Ladunga I."/>
            <person name="Lindquist E."/>
            <person name="Lucas S."/>
            <person name="Pangilinan J."/>
            <person name="Proschold T."/>
            <person name="Salamov A."/>
            <person name="Schmutz J."/>
            <person name="Weeks D."/>
            <person name="Yamada T."/>
            <person name="Claverie J.M."/>
            <person name="Grigoriev I."/>
            <person name="Van Etten J."/>
            <person name="Lomsadze A."/>
            <person name="Borodovsky M."/>
        </authorList>
    </citation>
    <scope>NUCLEOTIDE SEQUENCE [LARGE SCALE GENOMIC DNA]</scope>
    <source>
        <strain evidence="3 4">C-169</strain>
    </source>
</reference>
<name>I0Z1E8_COCSC</name>
<keyword evidence="2" id="KW-0472">Membrane</keyword>
<feature type="transmembrane region" description="Helical" evidence="2">
    <location>
        <begin position="21"/>
        <end position="39"/>
    </location>
</feature>
<sequence>MSWIWEKSATWRKLVAVTKQSPVAMATFTVAMFVVPYALGKVVMSGTNPQAESDLERQLRSRATLEHKMLAKANRERLAVLLSETEKGDAGSTRYAAALRGQSLGTHSRGTTTGAQGIKESGKSPSS</sequence>
<dbReference type="eggNOG" id="ENOG502RZVY">
    <property type="taxonomic scope" value="Eukaryota"/>
</dbReference>
<evidence type="ECO:0000313" key="3">
    <source>
        <dbReference type="EMBL" id="EIE24467.1"/>
    </source>
</evidence>
<dbReference type="OrthoDB" id="1915473at2759"/>